<evidence type="ECO:0000256" key="4">
    <source>
        <dbReference type="ARBA" id="ARBA00022723"/>
    </source>
</evidence>
<dbReference type="HAMAP" id="MF_00219">
    <property type="entry name" value="PyrC_classII"/>
    <property type="match status" value="1"/>
</dbReference>
<dbReference type="GO" id="GO:0005737">
    <property type="term" value="C:cytoplasm"/>
    <property type="evidence" value="ECO:0007669"/>
    <property type="project" value="TreeGrafter"/>
</dbReference>
<keyword evidence="6" id="KW-0862">Zinc</keyword>
<protein>
    <recommendedName>
        <fullName evidence="3">dihydroorotase</fullName>
        <ecNumber evidence="3">3.5.2.3</ecNumber>
    </recommendedName>
</protein>
<keyword evidence="4" id="KW-0479">Metal-binding</keyword>
<dbReference type="Gene3D" id="3.20.20.140">
    <property type="entry name" value="Metal-dependent hydrolases"/>
    <property type="match status" value="1"/>
</dbReference>
<dbReference type="NCBIfam" id="TIGR00856">
    <property type="entry name" value="pyrC_dimer"/>
    <property type="match status" value="1"/>
</dbReference>
<dbReference type="OrthoDB" id="1670005at2759"/>
<gene>
    <name evidence="9" type="ORF">GOMPHAMPRED_000049</name>
</gene>
<evidence type="ECO:0000313" key="10">
    <source>
        <dbReference type="Proteomes" id="UP000664169"/>
    </source>
</evidence>
<dbReference type="InterPro" id="IPR002195">
    <property type="entry name" value="Dihydroorotase_CS"/>
</dbReference>
<dbReference type="EMBL" id="CAJPDQ010000001">
    <property type="protein sequence ID" value="CAF9902971.1"/>
    <property type="molecule type" value="Genomic_DNA"/>
</dbReference>
<dbReference type="InterPro" id="IPR006680">
    <property type="entry name" value="Amidohydro-rel"/>
</dbReference>
<dbReference type="GO" id="GO:0044205">
    <property type="term" value="P:'de novo' UMP biosynthetic process"/>
    <property type="evidence" value="ECO:0007669"/>
    <property type="project" value="UniProtKB-UniPathway"/>
</dbReference>
<evidence type="ECO:0000256" key="7">
    <source>
        <dbReference type="ARBA" id="ARBA00022975"/>
    </source>
</evidence>
<keyword evidence="10" id="KW-1185">Reference proteome</keyword>
<keyword evidence="7" id="KW-0665">Pyrimidine biosynthesis</keyword>
<reference evidence="9" key="1">
    <citation type="submission" date="2021-03" db="EMBL/GenBank/DDBJ databases">
        <authorList>
            <person name="Tagirdzhanova G."/>
        </authorList>
    </citation>
    <scope>NUCLEOTIDE SEQUENCE</scope>
</reference>
<evidence type="ECO:0000256" key="2">
    <source>
        <dbReference type="ARBA" id="ARBA00005631"/>
    </source>
</evidence>
<comment type="pathway">
    <text evidence="1">Pyrimidine metabolism; UMP biosynthesis via de novo pathway; (S)-dihydroorotate from bicarbonate: step 3/3.</text>
</comment>
<evidence type="ECO:0000256" key="1">
    <source>
        <dbReference type="ARBA" id="ARBA00004880"/>
    </source>
</evidence>
<evidence type="ECO:0000256" key="5">
    <source>
        <dbReference type="ARBA" id="ARBA00022801"/>
    </source>
</evidence>
<evidence type="ECO:0000256" key="6">
    <source>
        <dbReference type="ARBA" id="ARBA00022833"/>
    </source>
</evidence>
<organism evidence="9 10">
    <name type="scientific">Gomphillus americanus</name>
    <dbReference type="NCBI Taxonomy" id="1940652"/>
    <lineage>
        <taxon>Eukaryota</taxon>
        <taxon>Fungi</taxon>
        <taxon>Dikarya</taxon>
        <taxon>Ascomycota</taxon>
        <taxon>Pezizomycotina</taxon>
        <taxon>Lecanoromycetes</taxon>
        <taxon>OSLEUM clade</taxon>
        <taxon>Ostropomycetidae</taxon>
        <taxon>Ostropales</taxon>
        <taxon>Graphidaceae</taxon>
        <taxon>Gomphilloideae</taxon>
        <taxon>Gomphillus</taxon>
    </lineage>
</organism>
<dbReference type="InterPro" id="IPR004721">
    <property type="entry name" value="DHOdimr"/>
</dbReference>
<dbReference type="UniPathway" id="UPA00070">
    <property type="reaction ID" value="UER00117"/>
</dbReference>
<proteinExistence type="inferred from homology"/>
<dbReference type="GO" id="GO:0006207">
    <property type="term" value="P:'de novo' pyrimidine nucleobase biosynthetic process"/>
    <property type="evidence" value="ECO:0007669"/>
    <property type="project" value="TreeGrafter"/>
</dbReference>
<dbReference type="PANTHER" id="PTHR43137:SF1">
    <property type="entry name" value="DIHYDROOROTASE"/>
    <property type="match status" value="1"/>
</dbReference>
<dbReference type="Pfam" id="PF04909">
    <property type="entry name" value="Amidohydro_2"/>
    <property type="match status" value="1"/>
</dbReference>
<feature type="domain" description="Amidohydrolase-related" evidence="8">
    <location>
        <begin position="82"/>
        <end position="330"/>
    </location>
</feature>
<evidence type="ECO:0000256" key="3">
    <source>
        <dbReference type="ARBA" id="ARBA00012860"/>
    </source>
</evidence>
<dbReference type="GO" id="GO:0046872">
    <property type="term" value="F:metal ion binding"/>
    <property type="evidence" value="ECO:0007669"/>
    <property type="project" value="UniProtKB-KW"/>
</dbReference>
<evidence type="ECO:0000259" key="8">
    <source>
        <dbReference type="Pfam" id="PF04909"/>
    </source>
</evidence>
<dbReference type="InterPro" id="IPR032466">
    <property type="entry name" value="Metal_Hydrolase"/>
</dbReference>
<accession>A0A8H3E9X3</accession>
<dbReference type="GO" id="GO:0004151">
    <property type="term" value="F:dihydroorotase activity"/>
    <property type="evidence" value="ECO:0007669"/>
    <property type="project" value="UniProtKB-EC"/>
</dbReference>
<comment type="caution">
    <text evidence="9">The sequence shown here is derived from an EMBL/GenBank/DDBJ whole genome shotgun (WGS) entry which is preliminary data.</text>
</comment>
<dbReference type="Proteomes" id="UP000664169">
    <property type="component" value="Unassembled WGS sequence"/>
</dbReference>
<dbReference type="PROSITE" id="PS00483">
    <property type="entry name" value="DIHYDROOROTASE_2"/>
    <property type="match status" value="1"/>
</dbReference>
<sequence>MPAKFPDSIELPPTADMHVHLRDGSMMRICTPYIRSGGADTAYIMPNLVPPITTVEAALAYKSRLHAIEPKVTFLMTLYLHPSLTPEIIASAARAGIAGVKAYPAGVTTNSSAGVVDWKAFYPVFGAMEQHNLVLNLHGEVPTPKPSEQAARETPVNILTAESLFLPTLHQIHTAFPRLRIVLEHCTTAAALDAVAGCGSCVAATITAHHLWITTDDVVGDVDNFCKPVAKSEHDRRALLKAAVGQYDPRLEGRIMFGSDSAPHAIDKKHVAPGQKSAAGCFTQPYTTQLVIGAVEQALADGLLEGVSEDKLIPALRAFLSENARRFYGLEGSTDTYKIILERKPGVGMMKAISKSEESDEVVSVFRGGMQTWSLRWAGMGEEIG</sequence>
<comment type="similarity">
    <text evidence="2">Belongs to the metallo-dependent hydrolases superfamily. DHOase family. Class II DHOase subfamily.</text>
</comment>
<dbReference type="AlphaFoldDB" id="A0A8H3E9X3"/>
<dbReference type="PROSITE" id="PS00482">
    <property type="entry name" value="DIHYDROOROTASE_1"/>
    <property type="match status" value="1"/>
</dbReference>
<dbReference type="PANTHER" id="PTHR43137">
    <property type="entry name" value="DIHYDROOROTASE"/>
    <property type="match status" value="1"/>
</dbReference>
<name>A0A8H3E9X3_9LECA</name>
<evidence type="ECO:0000313" key="9">
    <source>
        <dbReference type="EMBL" id="CAF9902971.1"/>
    </source>
</evidence>
<dbReference type="SUPFAM" id="SSF51556">
    <property type="entry name" value="Metallo-dependent hydrolases"/>
    <property type="match status" value="1"/>
</dbReference>
<keyword evidence="5" id="KW-0378">Hydrolase</keyword>
<dbReference type="PIRSF" id="PIRSF001237">
    <property type="entry name" value="DHOdimr"/>
    <property type="match status" value="1"/>
</dbReference>
<dbReference type="EC" id="3.5.2.3" evidence="3"/>